<feature type="transmembrane region" description="Helical" evidence="6">
    <location>
        <begin position="387"/>
        <end position="409"/>
    </location>
</feature>
<evidence type="ECO:0000313" key="8">
    <source>
        <dbReference type="EMBL" id="OXE33966.1"/>
    </source>
</evidence>
<evidence type="ECO:0000256" key="1">
    <source>
        <dbReference type="ARBA" id="ARBA00004651"/>
    </source>
</evidence>
<evidence type="ECO:0000259" key="7">
    <source>
        <dbReference type="Pfam" id="PF03553"/>
    </source>
</evidence>
<feature type="transmembrane region" description="Helical" evidence="6">
    <location>
        <begin position="476"/>
        <end position="493"/>
    </location>
</feature>
<feature type="transmembrane region" description="Helical" evidence="6">
    <location>
        <begin position="293"/>
        <end position="311"/>
    </location>
</feature>
<feature type="transmembrane region" description="Helical" evidence="6">
    <location>
        <begin position="317"/>
        <end position="334"/>
    </location>
</feature>
<organism evidence="8 9">
    <name type="scientific">Vibrio parahaemolyticus</name>
    <dbReference type="NCBI Taxonomy" id="670"/>
    <lineage>
        <taxon>Bacteria</taxon>
        <taxon>Pseudomonadati</taxon>
        <taxon>Pseudomonadota</taxon>
        <taxon>Gammaproteobacteria</taxon>
        <taxon>Vibrionales</taxon>
        <taxon>Vibrionaceae</taxon>
        <taxon>Vibrio</taxon>
    </lineage>
</organism>
<keyword evidence="3 6" id="KW-0812">Transmembrane</keyword>
<comment type="subcellular location">
    <subcellularLocation>
        <location evidence="1">Cell membrane</location>
        <topology evidence="1">Multi-pass membrane protein</topology>
    </subcellularLocation>
</comment>
<sequence>MHFMTTQTKALDAPLKINTQHIIVSLISVATFIFFTTIGLNHEEGEAYGWMSLLPTALVLVFALTTHRTVEALFSGAIAGVLLLNPTEAVEQIVDISMSVMMDETIAWIILVCGLMGGLIAVLEKGGSILSFSDMLVTKVKSRKQSMLMTFALGILIFIDDYLNAIAISSSMKKVTDGYKISREKLSYLVDSTAAPICILVPISTWAIFFSSLLEANGVAEAGQGIQTYMQAIPYMAYGWVTLVIVLLVAMEKIPDLGAMKKAEERAKNGQVRPDGATDVDFGSEISAHTNPTMGLINFLLPMIVLVAASWYFGIDLLAGVFVALIFTISFYGAQKLISMNDMFEAVYDGIKVMLLPLATVIGGFMLKSVNDSLGVTQYVIETVSPYLSASYFPAIIFMITGALVFATASSWGTFAVAMPIVLPLGEQLGVPLHLTVAALLSASAAGSHSCFFSDSTVLSAQGSGCTSMQHATTQFPYALIGIVATAIFFFIIG</sequence>
<keyword evidence="4 6" id="KW-1133">Transmembrane helix</keyword>
<proteinExistence type="predicted"/>
<evidence type="ECO:0000313" key="9">
    <source>
        <dbReference type="Proteomes" id="UP000214596"/>
    </source>
</evidence>
<dbReference type="PANTHER" id="PTHR43478">
    <property type="entry name" value="NA+/H+ ANTIPORTER-RELATED"/>
    <property type="match status" value="1"/>
</dbReference>
<dbReference type="GO" id="GO:0005886">
    <property type="term" value="C:plasma membrane"/>
    <property type="evidence" value="ECO:0007669"/>
    <property type="project" value="UniProtKB-SubCell"/>
</dbReference>
<feature type="domain" description="Na+/H+ antiporter NhaC-like C-terminal" evidence="7">
    <location>
        <begin position="227"/>
        <end position="494"/>
    </location>
</feature>
<gene>
    <name evidence="8" type="ORF">CA163_04755</name>
</gene>
<dbReference type="OMA" id="ILVCGLM"/>
<comment type="caution">
    <text evidence="8">The sequence shown here is derived from an EMBL/GenBank/DDBJ whole genome shotgun (WGS) entry which is preliminary data.</text>
</comment>
<evidence type="ECO:0000256" key="6">
    <source>
        <dbReference type="SAM" id="Phobius"/>
    </source>
</evidence>
<protein>
    <submittedName>
        <fullName evidence="8">Sodium:proton antiporter</fullName>
    </submittedName>
</protein>
<dbReference type="InterPro" id="IPR018461">
    <property type="entry name" value="Na/H_Antiport_NhaC-like_C"/>
</dbReference>
<feature type="transmembrane region" description="Helical" evidence="6">
    <location>
        <begin position="21"/>
        <end position="41"/>
    </location>
</feature>
<feature type="transmembrane region" description="Helical" evidence="6">
    <location>
        <begin position="229"/>
        <end position="251"/>
    </location>
</feature>
<feature type="transmembrane region" description="Helical" evidence="6">
    <location>
        <begin position="346"/>
        <end position="367"/>
    </location>
</feature>
<dbReference type="Pfam" id="PF03553">
    <property type="entry name" value="Na_H_antiporter"/>
    <property type="match status" value="2"/>
</dbReference>
<feature type="transmembrane region" description="Helical" evidence="6">
    <location>
        <begin position="47"/>
        <end position="65"/>
    </location>
</feature>
<feature type="transmembrane region" description="Helical" evidence="6">
    <location>
        <begin position="188"/>
        <end position="209"/>
    </location>
</feature>
<evidence type="ECO:0000256" key="2">
    <source>
        <dbReference type="ARBA" id="ARBA00022475"/>
    </source>
</evidence>
<dbReference type="EMBL" id="NIXT01000159">
    <property type="protein sequence ID" value="OXE33966.1"/>
    <property type="molecule type" value="Genomic_DNA"/>
</dbReference>
<name>A0A227JFS7_VIBPH</name>
<accession>A0A227JFS7</accession>
<feature type="transmembrane region" description="Helical" evidence="6">
    <location>
        <begin position="147"/>
        <end position="167"/>
    </location>
</feature>
<dbReference type="PANTHER" id="PTHR43478:SF1">
    <property type="entry name" value="NA+_H+ ANTIPORTER NHAC-LIKE C-TERMINAL DOMAIN-CONTAINING PROTEIN"/>
    <property type="match status" value="1"/>
</dbReference>
<reference evidence="8 9" key="1">
    <citation type="journal article" date="2017" name="Appl. Environ. Microbiol.">
        <title>Parallel evolution of two clades of a major Atlantic endemic Vibrio parahaemolyticus pathogen lineage by independent acquisition of related pathogenicity islands.</title>
        <authorList>
            <person name="Xu F."/>
            <person name="Gonzalez-Escalona N."/>
            <person name="Drees K.P."/>
            <person name="Sebra R.P."/>
            <person name="Cooper V.S."/>
            <person name="Jones S.H."/>
            <person name="Whistler C.A."/>
        </authorList>
    </citation>
    <scope>NUCLEOTIDE SEQUENCE [LARGE SCALE GENOMIC DNA]</scope>
    <source>
        <strain evidence="8 9">MAVP-3</strain>
    </source>
</reference>
<evidence type="ECO:0000256" key="4">
    <source>
        <dbReference type="ARBA" id="ARBA00022989"/>
    </source>
</evidence>
<evidence type="ECO:0000256" key="3">
    <source>
        <dbReference type="ARBA" id="ARBA00022692"/>
    </source>
</evidence>
<keyword evidence="5 6" id="KW-0472">Membrane</keyword>
<feature type="transmembrane region" description="Helical" evidence="6">
    <location>
        <begin position="106"/>
        <end position="127"/>
    </location>
</feature>
<dbReference type="STRING" id="670.ACZ92_17225"/>
<evidence type="ECO:0000256" key="5">
    <source>
        <dbReference type="ARBA" id="ARBA00023136"/>
    </source>
</evidence>
<dbReference type="AlphaFoldDB" id="A0A227JFS7"/>
<keyword evidence="2" id="KW-1003">Cell membrane</keyword>
<dbReference type="Proteomes" id="UP000214596">
    <property type="component" value="Unassembled WGS sequence"/>
</dbReference>
<feature type="domain" description="Na+/H+ antiporter NhaC-like C-terminal" evidence="7">
    <location>
        <begin position="59"/>
        <end position="219"/>
    </location>
</feature>